<reference evidence="2" key="1">
    <citation type="journal article" date="2021" name="Genome Biol. Evol.">
        <title>A High-Quality Reference Genome for a Parasitic Bivalve with Doubly Uniparental Inheritance (Bivalvia: Unionida).</title>
        <authorList>
            <person name="Smith C.H."/>
        </authorList>
    </citation>
    <scope>NUCLEOTIDE SEQUENCE</scope>
    <source>
        <strain evidence="2">CHS0354</strain>
    </source>
</reference>
<reference evidence="2" key="3">
    <citation type="submission" date="2023-05" db="EMBL/GenBank/DDBJ databases">
        <authorList>
            <person name="Smith C.H."/>
        </authorList>
    </citation>
    <scope>NUCLEOTIDE SEQUENCE</scope>
    <source>
        <strain evidence="2">CHS0354</strain>
        <tissue evidence="2">Mantle</tissue>
    </source>
</reference>
<accession>A0AAE0W8T6</accession>
<dbReference type="PROSITE" id="PS50097">
    <property type="entry name" value="BTB"/>
    <property type="match status" value="1"/>
</dbReference>
<dbReference type="EMBL" id="JAEAOA010001975">
    <property type="protein sequence ID" value="KAK3605339.1"/>
    <property type="molecule type" value="Genomic_DNA"/>
</dbReference>
<dbReference type="PANTHER" id="PTHR45774:SF3">
    <property type="entry name" value="BTB (POZ) DOMAIN-CONTAINING 2B-RELATED"/>
    <property type="match status" value="1"/>
</dbReference>
<evidence type="ECO:0000313" key="2">
    <source>
        <dbReference type="EMBL" id="KAK3605339.1"/>
    </source>
</evidence>
<dbReference type="InterPro" id="IPR011705">
    <property type="entry name" value="BACK"/>
</dbReference>
<dbReference type="Pfam" id="PF07707">
    <property type="entry name" value="BACK"/>
    <property type="match status" value="1"/>
</dbReference>
<dbReference type="CDD" id="cd18186">
    <property type="entry name" value="BTB_POZ_ZBTB_KLHL-like"/>
    <property type="match status" value="1"/>
</dbReference>
<dbReference type="PANTHER" id="PTHR45774">
    <property type="entry name" value="BTB/POZ DOMAIN-CONTAINING"/>
    <property type="match status" value="1"/>
</dbReference>
<protein>
    <recommendedName>
        <fullName evidence="1">BTB domain-containing protein</fullName>
    </recommendedName>
</protein>
<dbReference type="Proteomes" id="UP001195483">
    <property type="component" value="Unassembled WGS sequence"/>
</dbReference>
<name>A0AAE0W8T6_9BIVA</name>
<dbReference type="SUPFAM" id="SSF54695">
    <property type="entry name" value="POZ domain"/>
    <property type="match status" value="1"/>
</dbReference>
<organism evidence="2 3">
    <name type="scientific">Potamilus streckersoni</name>
    <dbReference type="NCBI Taxonomy" id="2493646"/>
    <lineage>
        <taxon>Eukaryota</taxon>
        <taxon>Metazoa</taxon>
        <taxon>Spiralia</taxon>
        <taxon>Lophotrochozoa</taxon>
        <taxon>Mollusca</taxon>
        <taxon>Bivalvia</taxon>
        <taxon>Autobranchia</taxon>
        <taxon>Heteroconchia</taxon>
        <taxon>Palaeoheterodonta</taxon>
        <taxon>Unionida</taxon>
        <taxon>Unionoidea</taxon>
        <taxon>Unionidae</taxon>
        <taxon>Ambleminae</taxon>
        <taxon>Lampsilini</taxon>
        <taxon>Potamilus</taxon>
    </lineage>
</organism>
<comment type="caution">
    <text evidence="2">The sequence shown here is derived from an EMBL/GenBank/DDBJ whole genome shotgun (WGS) entry which is preliminary data.</text>
</comment>
<feature type="domain" description="BTB" evidence="1">
    <location>
        <begin position="32"/>
        <end position="101"/>
    </location>
</feature>
<gene>
    <name evidence="2" type="ORF">CHS0354_033828</name>
</gene>
<dbReference type="Pfam" id="PF00651">
    <property type="entry name" value="BTB"/>
    <property type="match status" value="1"/>
</dbReference>
<evidence type="ECO:0000313" key="3">
    <source>
        <dbReference type="Proteomes" id="UP001195483"/>
    </source>
</evidence>
<dbReference type="AlphaFoldDB" id="A0AAE0W8T6"/>
<dbReference type="Gene3D" id="1.25.40.420">
    <property type="match status" value="1"/>
</dbReference>
<reference evidence="2" key="2">
    <citation type="journal article" date="2021" name="Genome Biol. Evol.">
        <title>Developing a high-quality reference genome for a parasitic bivalve with doubly uniparental inheritance (Bivalvia: Unionida).</title>
        <authorList>
            <person name="Smith C.H."/>
        </authorList>
    </citation>
    <scope>NUCLEOTIDE SEQUENCE</scope>
    <source>
        <strain evidence="2">CHS0354</strain>
        <tissue evidence="2">Mantle</tissue>
    </source>
</reference>
<dbReference type="SMART" id="SM00225">
    <property type="entry name" value="BTB"/>
    <property type="match status" value="1"/>
</dbReference>
<keyword evidence="3" id="KW-1185">Reference proteome</keyword>
<evidence type="ECO:0000259" key="1">
    <source>
        <dbReference type="PROSITE" id="PS50097"/>
    </source>
</evidence>
<proteinExistence type="predicted"/>
<dbReference type="InterPro" id="IPR011333">
    <property type="entry name" value="SKP1/BTB/POZ_sf"/>
</dbReference>
<dbReference type="SMART" id="SM00875">
    <property type="entry name" value="BACK"/>
    <property type="match status" value="1"/>
</dbReference>
<dbReference type="InterPro" id="IPR000210">
    <property type="entry name" value="BTB/POZ_dom"/>
</dbReference>
<dbReference type="GO" id="GO:0022008">
    <property type="term" value="P:neurogenesis"/>
    <property type="evidence" value="ECO:0007669"/>
    <property type="project" value="TreeGrafter"/>
</dbReference>
<dbReference type="Gene3D" id="3.30.710.10">
    <property type="entry name" value="Potassium Channel Kv1.1, Chain A"/>
    <property type="match status" value="1"/>
</dbReference>
<sequence length="466" mass="54077">MEENTKEVSIGWQSDKPLSKSLVLLLEKELWTDVTFTFRSEEEVVEVKGHTVILAARSPVFQAMFFGQMERKREVEIEDASPESFKLFLKCLYTDDVDLDEESVIRVIEIAHKYQLGYLLDLCSEQLAKSIRVDNACHILNLAVFYNLNKLQKEACNFVDDHVHEILETPGFMNISVETLRVMLAGDTLYDEELNIFRKCVDWAENKCKEQNLEPSDQNKRNALGDAFFFLRLPSLSLFDYTENVANTNLLSTEESHKIYMYKGSPSLQMDLRNSIIQRKPRLATILLPGDQMEIKFNCPNDIYLLGVMLDQSKEYLHQYQVPSFYSTSDENNQPDRHLSAIALHGELVIQETGFNVTFQTPYLPKIPNFISLNEKVLLKGNNESYTITLKVTLCTSYNVLYLEQLRNIFVEEDNSLNRYQSQYRSICCDRESSQVRLLKILYKGWPCSKYQHFITGLQFQNVSNR</sequence>
<dbReference type="GO" id="GO:0005829">
    <property type="term" value="C:cytosol"/>
    <property type="evidence" value="ECO:0007669"/>
    <property type="project" value="TreeGrafter"/>
</dbReference>